<evidence type="ECO:0000313" key="2">
    <source>
        <dbReference type="EMBL" id="RIO47661.1"/>
    </source>
</evidence>
<dbReference type="AlphaFoldDB" id="A0A2T4RGJ3"/>
<comment type="similarity">
    <text evidence="1">Belongs to the ComF/GntX family.</text>
</comment>
<protein>
    <submittedName>
        <fullName evidence="2">ComF family protein</fullName>
    </submittedName>
</protein>
<dbReference type="CDD" id="cd06223">
    <property type="entry name" value="PRTases_typeI"/>
    <property type="match status" value="1"/>
</dbReference>
<organism evidence="2 3">
    <name type="scientific">Staphylococcus hyicus</name>
    <dbReference type="NCBI Taxonomy" id="1284"/>
    <lineage>
        <taxon>Bacteria</taxon>
        <taxon>Bacillati</taxon>
        <taxon>Bacillota</taxon>
        <taxon>Bacilli</taxon>
        <taxon>Bacillales</taxon>
        <taxon>Staphylococcaceae</taxon>
        <taxon>Staphylococcus</taxon>
    </lineage>
</organism>
<dbReference type="Gene3D" id="3.40.50.2020">
    <property type="match status" value="1"/>
</dbReference>
<dbReference type="STRING" id="1284.SHYC_09975"/>
<dbReference type="SUPFAM" id="SSF53271">
    <property type="entry name" value="PRTase-like"/>
    <property type="match status" value="1"/>
</dbReference>
<dbReference type="InterPro" id="IPR051910">
    <property type="entry name" value="ComF/GntX_DNA_util-trans"/>
</dbReference>
<dbReference type="EMBL" id="QXVO01000002">
    <property type="protein sequence ID" value="RIO47661.1"/>
    <property type="molecule type" value="Genomic_DNA"/>
</dbReference>
<dbReference type="PANTHER" id="PTHR47505:SF1">
    <property type="entry name" value="DNA UTILIZATION PROTEIN YHGH"/>
    <property type="match status" value="1"/>
</dbReference>
<dbReference type="InterPro" id="IPR029057">
    <property type="entry name" value="PRTase-like"/>
</dbReference>
<name>A0A2T4RGJ3_STAHY</name>
<proteinExistence type="inferred from homology"/>
<evidence type="ECO:0000256" key="1">
    <source>
        <dbReference type="ARBA" id="ARBA00008007"/>
    </source>
</evidence>
<reference evidence="2 3" key="1">
    <citation type="journal article" date="2016" name="Front. Microbiol.">
        <title>Comprehensive Phylogenetic Analysis of Bovine Non-aureus Staphylococci Species Based on Whole-Genome Sequencing.</title>
        <authorList>
            <person name="Naushad S."/>
            <person name="Barkema H.W."/>
            <person name="Luby C."/>
            <person name="Condas L.A."/>
            <person name="Nobrega D.B."/>
            <person name="Carson D.A."/>
            <person name="De Buck J."/>
        </authorList>
    </citation>
    <scope>NUCLEOTIDE SEQUENCE [LARGE SCALE GENOMIC DNA]</scope>
    <source>
        <strain evidence="2 3">SNUC 5959</strain>
    </source>
</reference>
<dbReference type="Proteomes" id="UP000285625">
    <property type="component" value="Unassembled WGS sequence"/>
</dbReference>
<comment type="caution">
    <text evidence="2">The sequence shown here is derived from an EMBL/GenBank/DDBJ whole genome shotgun (WGS) entry which is preliminary data.</text>
</comment>
<accession>A0A2T4RGJ3</accession>
<dbReference type="InterPro" id="IPR000836">
    <property type="entry name" value="PRTase_dom"/>
</dbReference>
<evidence type="ECO:0000313" key="3">
    <source>
        <dbReference type="Proteomes" id="UP000285625"/>
    </source>
</evidence>
<dbReference type="PANTHER" id="PTHR47505">
    <property type="entry name" value="DNA UTILIZATION PROTEIN YHGH"/>
    <property type="match status" value="1"/>
</dbReference>
<sequence>MRCDICLTSFDEVLTLDSLFQPSHQICNTCQFLLKQCQFDRLNRCHYCLAECKDGICLNCKTFKYVHKFDSIEACFHYEGFYKTLFHQFKFQGDVALAPVIAKFIPITNKHYDYIIPVPSVAQNDFERTFNPVQCILKALNVVYEDCLTMHGRPKQYQLTLKERMALKNNIDVRSDINLENKRILLVDDIYTTGRTAHNVAVKLFQRKVRKLSMLTFAR</sequence>
<gene>
    <name evidence="2" type="ORF">BUZ57_01260</name>
</gene>